<protein>
    <submittedName>
        <fullName evidence="2">Uncharacterized protein</fullName>
    </submittedName>
</protein>
<keyword evidence="1" id="KW-0812">Transmembrane</keyword>
<feature type="transmembrane region" description="Helical" evidence="1">
    <location>
        <begin position="42"/>
        <end position="64"/>
    </location>
</feature>
<keyword evidence="1" id="KW-0472">Membrane</keyword>
<keyword evidence="1" id="KW-1133">Transmembrane helix</keyword>
<dbReference type="EMBL" id="DXIQ01000090">
    <property type="protein sequence ID" value="HIV39854.1"/>
    <property type="molecule type" value="Genomic_DNA"/>
</dbReference>
<evidence type="ECO:0000313" key="3">
    <source>
        <dbReference type="Proteomes" id="UP000886814"/>
    </source>
</evidence>
<dbReference type="AlphaFoldDB" id="A0A9D1TGF0"/>
<accession>A0A9D1TGF0</accession>
<name>A0A9D1TGF0_9FIRM</name>
<organism evidence="2 3">
    <name type="scientific">Candidatus Blautia stercorigallinarum</name>
    <dbReference type="NCBI Taxonomy" id="2838501"/>
    <lineage>
        <taxon>Bacteria</taxon>
        <taxon>Bacillati</taxon>
        <taxon>Bacillota</taxon>
        <taxon>Clostridia</taxon>
        <taxon>Lachnospirales</taxon>
        <taxon>Lachnospiraceae</taxon>
        <taxon>Blautia</taxon>
    </lineage>
</organism>
<reference evidence="2" key="2">
    <citation type="submission" date="2021-04" db="EMBL/GenBank/DDBJ databases">
        <authorList>
            <person name="Gilroy R."/>
        </authorList>
    </citation>
    <scope>NUCLEOTIDE SEQUENCE</scope>
    <source>
        <strain evidence="2">CHK195-9823</strain>
    </source>
</reference>
<evidence type="ECO:0000313" key="2">
    <source>
        <dbReference type="EMBL" id="HIV39854.1"/>
    </source>
</evidence>
<comment type="caution">
    <text evidence="2">The sequence shown here is derived from an EMBL/GenBank/DDBJ whole genome shotgun (WGS) entry which is preliminary data.</text>
</comment>
<reference evidence="2" key="1">
    <citation type="journal article" date="2021" name="PeerJ">
        <title>Extensive microbial diversity within the chicken gut microbiome revealed by metagenomics and culture.</title>
        <authorList>
            <person name="Gilroy R."/>
            <person name="Ravi A."/>
            <person name="Getino M."/>
            <person name="Pursley I."/>
            <person name="Horton D.L."/>
            <person name="Alikhan N.F."/>
            <person name="Baker D."/>
            <person name="Gharbi K."/>
            <person name="Hall N."/>
            <person name="Watson M."/>
            <person name="Adriaenssens E.M."/>
            <person name="Foster-Nyarko E."/>
            <person name="Jarju S."/>
            <person name="Secka A."/>
            <person name="Antonio M."/>
            <person name="Oren A."/>
            <person name="Chaudhuri R.R."/>
            <person name="La Ragione R."/>
            <person name="Hildebrand F."/>
            <person name="Pallen M.J."/>
        </authorList>
    </citation>
    <scope>NUCLEOTIDE SEQUENCE</scope>
    <source>
        <strain evidence="2">CHK195-9823</strain>
    </source>
</reference>
<sequence>MELIKDIIKALLEGIIEYKAENKISERRKEYFSHRKGKWPKICFALSLILALIFVVIGLCQIIQKKIIGIFLLCTGIGIGLFMVVEWGTAERK</sequence>
<evidence type="ECO:0000256" key="1">
    <source>
        <dbReference type="SAM" id="Phobius"/>
    </source>
</evidence>
<dbReference type="Proteomes" id="UP000886814">
    <property type="component" value="Unassembled WGS sequence"/>
</dbReference>
<proteinExistence type="predicted"/>
<gene>
    <name evidence="2" type="ORF">H9747_12825</name>
</gene>
<feature type="transmembrane region" description="Helical" evidence="1">
    <location>
        <begin position="70"/>
        <end position="90"/>
    </location>
</feature>